<gene>
    <name evidence="1" type="ORF">F5890DRAFT_1393989</name>
</gene>
<dbReference type="EMBL" id="MU801991">
    <property type="protein sequence ID" value="KAJ3984383.1"/>
    <property type="molecule type" value="Genomic_DNA"/>
</dbReference>
<protein>
    <submittedName>
        <fullName evidence="1">Uncharacterized protein</fullName>
    </submittedName>
</protein>
<name>A0AA38PZW7_9AGAR</name>
<accession>A0AA38PZW7</accession>
<dbReference type="Proteomes" id="UP001163850">
    <property type="component" value="Unassembled WGS sequence"/>
</dbReference>
<comment type="caution">
    <text evidence="1">The sequence shown here is derived from an EMBL/GenBank/DDBJ whole genome shotgun (WGS) entry which is preliminary data.</text>
</comment>
<feature type="non-terminal residue" evidence="1">
    <location>
        <position position="114"/>
    </location>
</feature>
<proteinExistence type="predicted"/>
<evidence type="ECO:0000313" key="1">
    <source>
        <dbReference type="EMBL" id="KAJ3984383.1"/>
    </source>
</evidence>
<feature type="non-terminal residue" evidence="1">
    <location>
        <position position="1"/>
    </location>
</feature>
<organism evidence="1 2">
    <name type="scientific">Lentinula detonsa</name>
    <dbReference type="NCBI Taxonomy" id="2804962"/>
    <lineage>
        <taxon>Eukaryota</taxon>
        <taxon>Fungi</taxon>
        <taxon>Dikarya</taxon>
        <taxon>Basidiomycota</taxon>
        <taxon>Agaricomycotina</taxon>
        <taxon>Agaricomycetes</taxon>
        <taxon>Agaricomycetidae</taxon>
        <taxon>Agaricales</taxon>
        <taxon>Marasmiineae</taxon>
        <taxon>Omphalotaceae</taxon>
        <taxon>Lentinula</taxon>
    </lineage>
</organism>
<sequence>IQRVLKHSMKHSAHCDIVKEAADQLLEDREDEVKEIRLESKVGLLRDRALGWLVKAYHDINNPELIKKAFQLCRVHDYDLSHECLTKLSTLRALTVLKITHPNLYAKLIDDNTY</sequence>
<dbReference type="AlphaFoldDB" id="A0AA38PZW7"/>
<evidence type="ECO:0000313" key="2">
    <source>
        <dbReference type="Proteomes" id="UP001163850"/>
    </source>
</evidence>
<reference evidence="1" key="1">
    <citation type="submission" date="2022-08" db="EMBL/GenBank/DDBJ databases">
        <authorList>
            <consortium name="DOE Joint Genome Institute"/>
            <person name="Min B."/>
            <person name="Riley R."/>
            <person name="Sierra-Patev S."/>
            <person name="Naranjo-Ortiz M."/>
            <person name="Looney B."/>
            <person name="Konkel Z."/>
            <person name="Slot J.C."/>
            <person name="Sakamoto Y."/>
            <person name="Steenwyk J.L."/>
            <person name="Rokas A."/>
            <person name="Carro J."/>
            <person name="Camarero S."/>
            <person name="Ferreira P."/>
            <person name="Molpeceres G."/>
            <person name="Ruiz-Duenas F.J."/>
            <person name="Serrano A."/>
            <person name="Henrissat B."/>
            <person name="Drula E."/>
            <person name="Hughes K.W."/>
            <person name="Mata J.L."/>
            <person name="Ishikawa N.K."/>
            <person name="Vargas-Isla R."/>
            <person name="Ushijima S."/>
            <person name="Smith C.A."/>
            <person name="Ahrendt S."/>
            <person name="Andreopoulos W."/>
            <person name="He G."/>
            <person name="Labutti K."/>
            <person name="Lipzen A."/>
            <person name="Ng V."/>
            <person name="Sandor L."/>
            <person name="Barry K."/>
            <person name="Martinez A.T."/>
            <person name="Xiao Y."/>
            <person name="Gibbons J.G."/>
            <person name="Terashima K."/>
            <person name="Hibbett D.S."/>
            <person name="Grigoriev I.V."/>
        </authorList>
    </citation>
    <scope>NUCLEOTIDE SEQUENCE</scope>
    <source>
        <strain evidence="1">TFB7829</strain>
    </source>
</reference>